<dbReference type="CDD" id="cd13896">
    <property type="entry name" value="CuRO_3_CopA"/>
    <property type="match status" value="1"/>
</dbReference>
<evidence type="ECO:0000256" key="3">
    <source>
        <dbReference type="ARBA" id="ARBA00023008"/>
    </source>
</evidence>
<dbReference type="PROSITE" id="PS00079">
    <property type="entry name" value="MULTICOPPER_OXIDASE1"/>
    <property type="match status" value="1"/>
</dbReference>
<protein>
    <recommendedName>
        <fullName evidence="9">Multicopper oxidase</fullName>
    </recommendedName>
</protein>
<dbReference type="EMBL" id="FR872582">
    <property type="protein sequence ID" value="CCB89979.1"/>
    <property type="molecule type" value="Genomic_DNA"/>
</dbReference>
<dbReference type="HOGENOM" id="CLU_009100_6_0_0"/>
<dbReference type="InterPro" id="IPR034279">
    <property type="entry name" value="CuRO_3_CopA"/>
</dbReference>
<keyword evidence="3" id="KW-0186">Copper</keyword>
<evidence type="ECO:0000313" key="8">
    <source>
        <dbReference type="Proteomes" id="UP000000496"/>
    </source>
</evidence>
<feature type="domain" description="Plastocyanin-like" evidence="6">
    <location>
        <begin position="103"/>
        <end position="187"/>
    </location>
</feature>
<feature type="domain" description="Plastocyanin-like" evidence="4">
    <location>
        <begin position="261"/>
        <end position="351"/>
    </location>
</feature>
<dbReference type="InterPro" id="IPR011706">
    <property type="entry name" value="Cu-oxidase_C"/>
</dbReference>
<dbReference type="InterPro" id="IPR001117">
    <property type="entry name" value="Cu-oxidase_2nd"/>
</dbReference>
<evidence type="ECO:0000259" key="6">
    <source>
        <dbReference type="Pfam" id="PF07732"/>
    </source>
</evidence>
<dbReference type="PANTHER" id="PTHR11709:SF394">
    <property type="entry name" value="FI03373P-RELATED"/>
    <property type="match status" value="1"/>
</dbReference>
<dbReference type="Pfam" id="PF00394">
    <property type="entry name" value="Cu-oxidase"/>
    <property type="match status" value="1"/>
</dbReference>
<evidence type="ECO:0000256" key="2">
    <source>
        <dbReference type="ARBA" id="ARBA00023002"/>
    </source>
</evidence>
<reference evidence="7 8" key="2">
    <citation type="journal article" date="2011" name="Mol. Biol. Evol.">
        <title>Unity in variety--the pan-genome of the Chlamydiae.</title>
        <authorList>
            <person name="Collingro A."/>
            <person name="Tischler P."/>
            <person name="Weinmaier T."/>
            <person name="Penz T."/>
            <person name="Heinz E."/>
            <person name="Brunham R.C."/>
            <person name="Read T.D."/>
            <person name="Bavoil P.M."/>
            <person name="Sachse K."/>
            <person name="Kahane S."/>
            <person name="Friedman M.G."/>
            <person name="Rattei T."/>
            <person name="Myers G.S."/>
            <person name="Horn M."/>
        </authorList>
    </citation>
    <scope>NUCLEOTIDE SEQUENCE [LARGE SCALE GENOMIC DNA]</scope>
    <source>
        <strain evidence="8">ATCC VR-1471 / Z</strain>
    </source>
</reference>
<dbReference type="InterPro" id="IPR045087">
    <property type="entry name" value="Cu-oxidase_fam"/>
</dbReference>
<dbReference type="AlphaFoldDB" id="F8L3V2"/>
<dbReference type="InterPro" id="IPR002355">
    <property type="entry name" value="Cu_oxidase_Cu_BS"/>
</dbReference>
<gene>
    <name evidence="7" type="ordered locus">SNE_A21020</name>
</gene>
<dbReference type="SUPFAM" id="SSF49503">
    <property type="entry name" value="Cupredoxins"/>
    <property type="match status" value="3"/>
</dbReference>
<dbReference type="CDD" id="cd13887">
    <property type="entry name" value="CuRO_2_MCO_like_2"/>
    <property type="match status" value="1"/>
</dbReference>
<dbReference type="GO" id="GO:0016491">
    <property type="term" value="F:oxidoreductase activity"/>
    <property type="evidence" value="ECO:0007669"/>
    <property type="project" value="UniProtKB-KW"/>
</dbReference>
<dbReference type="InterPro" id="IPR008972">
    <property type="entry name" value="Cupredoxin"/>
</dbReference>
<dbReference type="GO" id="GO:0005507">
    <property type="term" value="F:copper ion binding"/>
    <property type="evidence" value="ECO:0007669"/>
    <property type="project" value="InterPro"/>
</dbReference>
<dbReference type="STRING" id="331113.SNE_A21020"/>
<dbReference type="Pfam" id="PF07731">
    <property type="entry name" value="Cu-oxidase_2"/>
    <property type="match status" value="1"/>
</dbReference>
<keyword evidence="8" id="KW-1185">Reference proteome</keyword>
<organism evidence="7 8">
    <name type="scientific">Simkania negevensis (strain ATCC VR-1471 / DSM 27360 / Z)</name>
    <dbReference type="NCBI Taxonomy" id="331113"/>
    <lineage>
        <taxon>Bacteria</taxon>
        <taxon>Pseudomonadati</taxon>
        <taxon>Chlamydiota</taxon>
        <taxon>Chlamydiia</taxon>
        <taxon>Parachlamydiales</taxon>
        <taxon>Simkaniaceae</taxon>
        <taxon>Simkania</taxon>
    </lineage>
</organism>
<dbReference type="InterPro" id="IPR033138">
    <property type="entry name" value="Cu_oxidase_CS"/>
</dbReference>
<evidence type="ECO:0000256" key="1">
    <source>
        <dbReference type="ARBA" id="ARBA00022723"/>
    </source>
</evidence>
<dbReference type="PROSITE" id="PS00080">
    <property type="entry name" value="MULTICOPPER_OXIDASE2"/>
    <property type="match status" value="1"/>
</dbReference>
<accession>F8L3V2</accession>
<dbReference type="Pfam" id="PF07732">
    <property type="entry name" value="Cu-oxidase_3"/>
    <property type="match status" value="1"/>
</dbReference>
<sequence>MKANDKKQVIILGLGNCLEFLSSHKGKSFRIQIINRNQKAAAMLIRKLLPLLFCISTFCSEPTGTYGPCKKAGSDATPIKVIEEQITVNGQTSKVFGIEPNVIYKTEGGCFNTVVENQTSVPTTLHWHGLIVPVKEDGVAYVTQPPIPPGKSQPYNFEVVQAGTFWTHSHYGLQEQKLMAAPLILLSNEKERYKNIILFFEAFSFKSIDTIWQDLRKEFVEMAAIKGANWAPSLNEKMSPFGAEDLNDVDFDAFLTNRKTLDNPPIYIVNPGETVRLRLINGSVGNGFHISLGDLKSEVIAVDGSDIEPIHHNHFPLATAQRVDVLVTIPEIEGAFPILAQGQGTNMVTGAILKTPNAEAPKLSTTTKTTVGSISNSFEKELHAKNPLPPKKPDRSLNIKLQGNMKYYVWAINDHVWPNDQPLFVKEGERVELVFINESSMAHPMHFHGHVFQVLEIDGDQFSGAIRDTILVMPKQTVKVQFEANNPGIWALHCHISYHLWAGMFTVVQYEGYTRPYFPKKEIVDFSRIYGGY</sequence>
<dbReference type="KEGG" id="sng:SNE_A21020"/>
<dbReference type="PANTHER" id="PTHR11709">
    <property type="entry name" value="MULTI-COPPER OXIDASE"/>
    <property type="match status" value="1"/>
</dbReference>
<reference key="1">
    <citation type="journal article" date="2011" name="Mol. Biol. Evol.">
        <title>Unity in variety -- the pan-genome of the Chlamydiae.</title>
        <authorList>
            <person name="Collingro A."/>
            <person name="Tischler P."/>
            <person name="Weinmaier T."/>
            <person name="Penz T."/>
            <person name="Heinz E."/>
            <person name="Brunham R.C."/>
            <person name="Read T.D."/>
            <person name="Bavoil P.M."/>
            <person name="Sachse K."/>
            <person name="Kahane S."/>
            <person name="Friedman M.G."/>
            <person name="Rattei T."/>
            <person name="Myers G.S.A."/>
            <person name="Horn M."/>
        </authorList>
    </citation>
    <scope>NUCLEOTIDE SEQUENCE</scope>
    <source>
        <strain>Z</strain>
    </source>
</reference>
<dbReference type="InterPro" id="IPR011707">
    <property type="entry name" value="Cu-oxidase-like_N"/>
</dbReference>
<feature type="domain" description="Plastocyanin-like" evidence="5">
    <location>
        <begin position="394"/>
        <end position="509"/>
    </location>
</feature>
<keyword evidence="2" id="KW-0560">Oxidoreductase</keyword>
<dbReference type="eggNOG" id="COG2132">
    <property type="taxonomic scope" value="Bacteria"/>
</dbReference>
<dbReference type="CDD" id="cd13865">
    <property type="entry name" value="CuRO_1_LCC_like_3"/>
    <property type="match status" value="1"/>
</dbReference>
<evidence type="ECO:0000259" key="4">
    <source>
        <dbReference type="Pfam" id="PF00394"/>
    </source>
</evidence>
<name>F8L3V2_SIMNZ</name>
<dbReference type="Proteomes" id="UP000000496">
    <property type="component" value="Chromosome gsn.131"/>
</dbReference>
<dbReference type="Gene3D" id="2.60.40.420">
    <property type="entry name" value="Cupredoxins - blue copper proteins"/>
    <property type="match status" value="3"/>
</dbReference>
<evidence type="ECO:0000313" key="7">
    <source>
        <dbReference type="EMBL" id="CCB89979.1"/>
    </source>
</evidence>
<evidence type="ECO:0008006" key="9">
    <source>
        <dbReference type="Google" id="ProtNLM"/>
    </source>
</evidence>
<proteinExistence type="predicted"/>
<keyword evidence="1" id="KW-0479">Metal-binding</keyword>
<evidence type="ECO:0000259" key="5">
    <source>
        <dbReference type="Pfam" id="PF07731"/>
    </source>
</evidence>